<dbReference type="InterPro" id="IPR012337">
    <property type="entry name" value="RNaseH-like_sf"/>
</dbReference>
<protein>
    <submittedName>
        <fullName evidence="1">Uncharacterized protein</fullName>
    </submittedName>
</protein>
<dbReference type="OrthoDB" id="2445465at2759"/>
<dbReference type="EMBL" id="QKYT01000134">
    <property type="protein sequence ID" value="RIA92115.1"/>
    <property type="molecule type" value="Genomic_DNA"/>
</dbReference>
<evidence type="ECO:0000313" key="2">
    <source>
        <dbReference type="Proteomes" id="UP000265703"/>
    </source>
</evidence>
<dbReference type="SUPFAM" id="SSF53098">
    <property type="entry name" value="Ribonuclease H-like"/>
    <property type="match status" value="1"/>
</dbReference>
<comment type="caution">
    <text evidence="1">The sequence shown here is derived from an EMBL/GenBank/DDBJ whole genome shotgun (WGS) entry which is preliminary data.</text>
</comment>
<organism evidence="1 2">
    <name type="scientific">Glomus cerebriforme</name>
    <dbReference type="NCBI Taxonomy" id="658196"/>
    <lineage>
        <taxon>Eukaryota</taxon>
        <taxon>Fungi</taxon>
        <taxon>Fungi incertae sedis</taxon>
        <taxon>Mucoromycota</taxon>
        <taxon>Glomeromycotina</taxon>
        <taxon>Glomeromycetes</taxon>
        <taxon>Glomerales</taxon>
        <taxon>Glomeraceae</taxon>
        <taxon>Glomus</taxon>
    </lineage>
</organism>
<proteinExistence type="predicted"/>
<accession>A0A397T6Y7</accession>
<dbReference type="Proteomes" id="UP000265703">
    <property type="component" value="Unassembled WGS sequence"/>
</dbReference>
<evidence type="ECO:0000313" key="1">
    <source>
        <dbReference type="EMBL" id="RIA92115.1"/>
    </source>
</evidence>
<dbReference type="AlphaFoldDB" id="A0A397T6Y7"/>
<reference evidence="1 2" key="1">
    <citation type="submission" date="2018-06" db="EMBL/GenBank/DDBJ databases">
        <title>Comparative genomics reveals the genomic features of Rhizophagus irregularis, R. cerebriforme, R. diaphanum and Gigaspora rosea, and their symbiotic lifestyle signature.</title>
        <authorList>
            <person name="Morin E."/>
            <person name="San Clemente H."/>
            <person name="Chen E.C.H."/>
            <person name="De La Providencia I."/>
            <person name="Hainaut M."/>
            <person name="Kuo A."/>
            <person name="Kohler A."/>
            <person name="Murat C."/>
            <person name="Tang N."/>
            <person name="Roy S."/>
            <person name="Loubradou J."/>
            <person name="Henrissat B."/>
            <person name="Grigoriev I.V."/>
            <person name="Corradi N."/>
            <person name="Roux C."/>
            <person name="Martin F.M."/>
        </authorList>
    </citation>
    <scope>NUCLEOTIDE SEQUENCE [LARGE SCALE GENOMIC DNA]</scope>
    <source>
        <strain evidence="1 2">DAOM 227022</strain>
    </source>
</reference>
<keyword evidence="2" id="KW-1185">Reference proteome</keyword>
<dbReference type="STRING" id="658196.A0A397T6Y7"/>
<gene>
    <name evidence="1" type="ORF">C1645_821092</name>
</gene>
<name>A0A397T6Y7_9GLOM</name>
<sequence>MSDKENHNETELDSLSKERNFGSRPKSFMWETYALQELLKILRPENMPPSRESLSVKEMKEIIEQFGPEKFSAEVSDAGANIQNAYKIITKKYPNILNVYCITYAINLISKDSSGSNLKLESQSCILVDCFLELAQLGTAIKKLPEHDYFTFRHQCIAIFNKCYTEFADPLYLLSFFLHPGYKELMHQMRMYHTHQRPFDVDLGDAEFPSSWWVSMEDNFPRGQDYLVQLALKLFAVKPHAAGCERVKQELPYFSIGKSNEEIRDIVIDTHLIPDDDLIEFMDDTHDNNNTELTFDEDDTLMINNVLNLDAEEFIKSLDRIIEDSENNMEEEYVNIQNIEEPENGSDVDWDSAAETDGIIDTI</sequence>